<evidence type="ECO:0008006" key="4">
    <source>
        <dbReference type="Google" id="ProtNLM"/>
    </source>
</evidence>
<dbReference type="AlphaFoldDB" id="A0A7M5XK78"/>
<keyword evidence="3" id="KW-1185">Reference proteome</keyword>
<evidence type="ECO:0000313" key="3">
    <source>
        <dbReference type="Proteomes" id="UP000594262"/>
    </source>
</evidence>
<name>A0A7M5XK78_9CNID</name>
<evidence type="ECO:0000256" key="1">
    <source>
        <dbReference type="SAM" id="SignalP"/>
    </source>
</evidence>
<dbReference type="Proteomes" id="UP000594262">
    <property type="component" value="Unplaced"/>
</dbReference>
<sequence length="112" mass="13262">MMERLALFFCFLMLRMLLNKKTEKPLSGCVINVNDELVSGSKNCYFDVDIKYSPTCKSKVRVMSNDNHSHKRFKQLQRDFVPIKMSRLSPMNQVAKILVLNPLHKHFWSWRI</sequence>
<dbReference type="EnsemblMetazoa" id="CLYHEMT024673.1">
    <property type="protein sequence ID" value="CLYHEMP024673.1"/>
    <property type="gene ID" value="CLYHEMG024673"/>
</dbReference>
<feature type="signal peptide" evidence="1">
    <location>
        <begin position="1"/>
        <end position="22"/>
    </location>
</feature>
<evidence type="ECO:0000313" key="2">
    <source>
        <dbReference type="EnsemblMetazoa" id="CLYHEMP024673.1"/>
    </source>
</evidence>
<organism evidence="2 3">
    <name type="scientific">Clytia hemisphaerica</name>
    <dbReference type="NCBI Taxonomy" id="252671"/>
    <lineage>
        <taxon>Eukaryota</taxon>
        <taxon>Metazoa</taxon>
        <taxon>Cnidaria</taxon>
        <taxon>Hydrozoa</taxon>
        <taxon>Hydroidolina</taxon>
        <taxon>Leptothecata</taxon>
        <taxon>Obeliida</taxon>
        <taxon>Clytiidae</taxon>
        <taxon>Clytia</taxon>
    </lineage>
</organism>
<protein>
    <recommendedName>
        <fullName evidence="4">Cnidarian restricted protein</fullName>
    </recommendedName>
</protein>
<keyword evidence="1" id="KW-0732">Signal</keyword>
<feature type="chain" id="PRO_5029738943" description="Cnidarian restricted protein" evidence="1">
    <location>
        <begin position="23"/>
        <end position="112"/>
    </location>
</feature>
<proteinExistence type="predicted"/>
<accession>A0A7M5XK78</accession>
<reference evidence="2" key="1">
    <citation type="submission" date="2021-01" db="UniProtKB">
        <authorList>
            <consortium name="EnsemblMetazoa"/>
        </authorList>
    </citation>
    <scope>IDENTIFICATION</scope>
</reference>